<reference evidence="4 5" key="1">
    <citation type="submission" date="2020-08" db="EMBL/GenBank/DDBJ databases">
        <title>Genomic Encyclopedia of Type Strains, Phase IV (KMG-IV): sequencing the most valuable type-strain genomes for metagenomic binning, comparative biology and taxonomic classification.</title>
        <authorList>
            <person name="Goeker M."/>
        </authorList>
    </citation>
    <scope>NUCLEOTIDE SEQUENCE [LARGE SCALE GENOMIC DNA]</scope>
    <source>
        <strain evidence="4 5">DSM 100021</strain>
    </source>
</reference>
<dbReference type="SUPFAM" id="SSF51445">
    <property type="entry name" value="(Trans)glycosidases"/>
    <property type="match status" value="1"/>
</dbReference>
<evidence type="ECO:0000313" key="4">
    <source>
        <dbReference type="EMBL" id="MBB4008638.1"/>
    </source>
</evidence>
<name>A0A7W6HP96_9HYPH</name>
<organism evidence="4 5">
    <name type="scientific">Allorhizobium taibaishanense</name>
    <dbReference type="NCBI Taxonomy" id="887144"/>
    <lineage>
        <taxon>Bacteria</taxon>
        <taxon>Pseudomonadati</taxon>
        <taxon>Pseudomonadota</taxon>
        <taxon>Alphaproteobacteria</taxon>
        <taxon>Hyphomicrobiales</taxon>
        <taxon>Rhizobiaceae</taxon>
        <taxon>Rhizobium/Agrobacterium group</taxon>
        <taxon>Allorhizobium</taxon>
    </lineage>
</organism>
<dbReference type="Gene3D" id="3.40.50.720">
    <property type="entry name" value="NAD(P)-binding Rossmann-like Domain"/>
    <property type="match status" value="1"/>
</dbReference>
<dbReference type="Pfam" id="PF01370">
    <property type="entry name" value="Epimerase"/>
    <property type="match status" value="1"/>
</dbReference>
<comment type="caution">
    <text evidence="4">The sequence shown here is derived from an EMBL/GenBank/DDBJ whole genome shotgun (WGS) entry which is preliminary data.</text>
</comment>
<gene>
    <name evidence="4" type="ORF">GGQ71_002918</name>
</gene>
<dbReference type="EC" id="5.1.3.10" evidence="4"/>
<evidence type="ECO:0000256" key="1">
    <source>
        <dbReference type="ARBA" id="ARBA00005125"/>
    </source>
</evidence>
<dbReference type="AlphaFoldDB" id="A0A7W6HP96"/>
<feature type="domain" description="NAD-dependent epimerase/dehydratase" evidence="3">
    <location>
        <begin position="339"/>
        <end position="605"/>
    </location>
</feature>
<sequence>MMAGGAQQGAGAKRASANTVGHPSYGFVEWFRPGEYERTETILPDILASGASYLRTHLSWAEYLAPGGEAWFDWLIPKLGGVIDLLPCIHYTPPSMSRTGRSSGAPVDLKSYADFVDHVITRYGRHFNHIELWNEPNNLLDWDWRDDGDFLMFSEMVGGAAYWAKQRGKKPVLGGPSPFDPLWLDLMGERGVLGVVDAVGFHGFPGTWDSEEGTWGGWDMHLGEMRRILDRHNPQSEIWITETGYSTWRNDEVEQARRFLNAISVPADRLYWYSWRDVPPDVPVQEGLWFDPRHYHMGAVSHDNQPKLLARLLSEGGVARLEQVLGLTTPHIAKGASPVVVTGGSGFIGSNLADSLLSDGHDVIVVDNLSRPGVDRNLAWLSERHGDRLHPVLADVRDARGIEPVFADASAVFHFAAQTAVTTSLVHPLDDFETNGRGTINVLEAVRKAANGRGGKGAPVIFASTNKVYGALEDVAMQEFDDRYVPSDEKIRENGIDESRPLDFCTPYGCSKGVADQYVLDYAKSFGIPTAVLRMSCIYGPRQFGTEDQGWVAHFLIRALAGEAISIYGDGKQVRDILHVNDAVAAYRTVLDGIDRFKGQAFNLGGGPANAVSIRGVLREIEELTGRRLETDLSHWRAGDQLYFVADTGKLERAAGWRAGMRWKSGLKDLAEWLNENRFDGEALPRSTPRHILSPRQVQA</sequence>
<dbReference type="Proteomes" id="UP000544107">
    <property type="component" value="Unassembled WGS sequence"/>
</dbReference>
<dbReference type="InterPro" id="IPR001509">
    <property type="entry name" value="Epimerase_deHydtase"/>
</dbReference>
<evidence type="ECO:0000259" key="3">
    <source>
        <dbReference type="Pfam" id="PF01370"/>
    </source>
</evidence>
<dbReference type="GO" id="GO:0047732">
    <property type="term" value="F:CDP-abequose epimerase activity"/>
    <property type="evidence" value="ECO:0007669"/>
    <property type="project" value="UniProtKB-EC"/>
</dbReference>
<keyword evidence="4" id="KW-0413">Isomerase</keyword>
<proteinExistence type="inferred from homology"/>
<dbReference type="InterPro" id="IPR017853">
    <property type="entry name" value="GH"/>
</dbReference>
<accession>A0A7W6HP96</accession>
<dbReference type="Gene3D" id="3.20.20.80">
    <property type="entry name" value="Glycosidases"/>
    <property type="match status" value="1"/>
</dbReference>
<evidence type="ECO:0000313" key="5">
    <source>
        <dbReference type="Proteomes" id="UP000544107"/>
    </source>
</evidence>
<comment type="similarity">
    <text evidence="2">Belongs to the NAD(P)-dependent epimerase/dehydratase family.</text>
</comment>
<dbReference type="EMBL" id="JACIED010000003">
    <property type="protein sequence ID" value="MBB4008638.1"/>
    <property type="molecule type" value="Genomic_DNA"/>
</dbReference>
<protein>
    <submittedName>
        <fullName evidence="4">CDP-paratose 2-epimerase</fullName>
        <ecNumber evidence="4">5.1.3.10</ecNumber>
    </submittedName>
</protein>
<comment type="pathway">
    <text evidence="1">Bacterial outer membrane biogenesis; LPS O-antigen biosynthesis.</text>
</comment>
<dbReference type="PANTHER" id="PTHR43000">
    <property type="entry name" value="DTDP-D-GLUCOSE 4,6-DEHYDRATASE-RELATED"/>
    <property type="match status" value="1"/>
</dbReference>
<dbReference type="SUPFAM" id="SSF51735">
    <property type="entry name" value="NAD(P)-binding Rossmann-fold domains"/>
    <property type="match status" value="1"/>
</dbReference>
<evidence type="ECO:0000256" key="2">
    <source>
        <dbReference type="ARBA" id="ARBA00007637"/>
    </source>
</evidence>
<dbReference type="InterPro" id="IPR036291">
    <property type="entry name" value="NAD(P)-bd_dom_sf"/>
</dbReference>